<dbReference type="EMBL" id="JNFH02000066">
    <property type="protein sequence ID" value="KKF39318.1"/>
    <property type="molecule type" value="Genomic_DNA"/>
</dbReference>
<comment type="caution">
    <text evidence="1">The sequence shown here is derived from an EMBL/GenBank/DDBJ whole genome shotgun (WGS) entry which is preliminary data.</text>
</comment>
<name>A0A0F8BGQ4_9EURY</name>
<sequence>MWIAAVEHKRLSGDYRARRIEGTDGSVEKGGVEVGRAVTDRLDNRIFRRRTFAYSRGNSTLAILMPY</sequence>
<protein>
    <submittedName>
        <fullName evidence="1">Uncharacterized protein</fullName>
    </submittedName>
</protein>
<organism evidence="1 2">
    <name type="scientific">Halorubrum saccharovorum</name>
    <dbReference type="NCBI Taxonomy" id="2248"/>
    <lineage>
        <taxon>Archaea</taxon>
        <taxon>Methanobacteriati</taxon>
        <taxon>Methanobacteriota</taxon>
        <taxon>Stenosarchaea group</taxon>
        <taxon>Halobacteria</taxon>
        <taxon>Halobacteriales</taxon>
        <taxon>Haloferacaceae</taxon>
        <taxon>Halorubrum</taxon>
    </lineage>
</organism>
<evidence type="ECO:0000313" key="1">
    <source>
        <dbReference type="EMBL" id="KKF39318.1"/>
    </source>
</evidence>
<accession>A0A0F8BGQ4</accession>
<evidence type="ECO:0000313" key="2">
    <source>
        <dbReference type="Proteomes" id="UP000053331"/>
    </source>
</evidence>
<dbReference type="AlphaFoldDB" id="A0A0F8BGQ4"/>
<reference evidence="1 2" key="1">
    <citation type="journal article" date="2015" name="Genome Announc.">
        <title>Draft genome sequence of a Halorubrum H3 strain isolated from the burlinskoye salt lake (Altai Krai, Russia).</title>
        <authorList>
            <person name="Rozanov A.S."/>
            <person name="Bryanskaya A.V."/>
            <person name="Malup T.K."/>
            <person name="Kotenko A.V."/>
            <person name="Peltek S.E."/>
        </authorList>
    </citation>
    <scope>NUCLEOTIDE SEQUENCE [LARGE SCALE GENOMIC DNA]</scope>
    <source>
        <strain evidence="1 2">H3</strain>
    </source>
</reference>
<dbReference type="Proteomes" id="UP000053331">
    <property type="component" value="Unassembled WGS sequence"/>
</dbReference>
<proteinExistence type="predicted"/>
<keyword evidence="2" id="KW-1185">Reference proteome</keyword>
<gene>
    <name evidence="1" type="ORF">FK85_29445</name>
</gene>